<evidence type="ECO:0000256" key="7">
    <source>
        <dbReference type="ARBA" id="ARBA00022989"/>
    </source>
</evidence>
<protein>
    <recommendedName>
        <fullName evidence="9">Transport permease protein</fullName>
    </recommendedName>
</protein>
<keyword evidence="3 9" id="KW-0813">Transport</keyword>
<proteinExistence type="inferred from homology"/>
<feature type="transmembrane region" description="Helical" evidence="9">
    <location>
        <begin position="35"/>
        <end position="56"/>
    </location>
</feature>
<feature type="transmembrane region" description="Helical" evidence="9">
    <location>
        <begin position="147"/>
        <end position="171"/>
    </location>
</feature>
<gene>
    <name evidence="11" type="ORF">AFA_17035</name>
</gene>
<dbReference type="InterPro" id="IPR013525">
    <property type="entry name" value="ABC2_TM"/>
</dbReference>
<dbReference type="Pfam" id="PF01061">
    <property type="entry name" value="ABC2_membrane"/>
    <property type="match status" value="1"/>
</dbReference>
<dbReference type="EMBL" id="CP021641">
    <property type="protein sequence ID" value="ASR91017.1"/>
    <property type="molecule type" value="Genomic_DNA"/>
</dbReference>
<evidence type="ECO:0000313" key="11">
    <source>
        <dbReference type="EMBL" id="ASR91017.1"/>
    </source>
</evidence>
<name>A0AB33D546_ALCFA</name>
<reference evidence="11 12" key="1">
    <citation type="submission" date="2017-05" db="EMBL/GenBank/DDBJ databases">
        <authorList>
            <person name="Qiu J.G."/>
            <person name="He J."/>
        </authorList>
    </citation>
    <scope>NUCLEOTIDE SEQUENCE [LARGE SCALE GENOMIC DNA]</scope>
    <source>
        <strain evidence="11 12">JQ135</strain>
    </source>
</reference>
<keyword evidence="6 9" id="KW-0812">Transmembrane</keyword>
<organism evidence="11 12">
    <name type="scientific">Alcaligenes faecalis</name>
    <dbReference type="NCBI Taxonomy" id="511"/>
    <lineage>
        <taxon>Bacteria</taxon>
        <taxon>Pseudomonadati</taxon>
        <taxon>Pseudomonadota</taxon>
        <taxon>Betaproteobacteria</taxon>
        <taxon>Burkholderiales</taxon>
        <taxon>Alcaligenaceae</taxon>
        <taxon>Alcaligenes</taxon>
    </lineage>
</organism>
<evidence type="ECO:0000256" key="5">
    <source>
        <dbReference type="ARBA" id="ARBA00022519"/>
    </source>
</evidence>
<dbReference type="PRINTS" id="PR00164">
    <property type="entry name" value="ABC2TRNSPORT"/>
</dbReference>
<dbReference type="InterPro" id="IPR047817">
    <property type="entry name" value="ABC2_TM_bact-type"/>
</dbReference>
<dbReference type="GO" id="GO:0043190">
    <property type="term" value="C:ATP-binding cassette (ABC) transporter complex"/>
    <property type="evidence" value="ECO:0007669"/>
    <property type="project" value="InterPro"/>
</dbReference>
<keyword evidence="5" id="KW-0997">Cell inner membrane</keyword>
<evidence type="ECO:0000313" key="12">
    <source>
        <dbReference type="Proteomes" id="UP000214561"/>
    </source>
</evidence>
<dbReference type="GO" id="GO:0140359">
    <property type="term" value="F:ABC-type transporter activity"/>
    <property type="evidence" value="ECO:0007669"/>
    <property type="project" value="InterPro"/>
</dbReference>
<dbReference type="AlphaFoldDB" id="A0AB33D546"/>
<sequence length="262" mass="29854">MSNQVRSPMAVTWAVWRALVLREALDRLFDMRAAWFWLLMEPVLHISFVTFIFTVIRLRTVGGIDITIWIVVGMLAFFMFRRTAMQVMYAADSNKPLFAYRQVHPFDTAIARGSLEAFLMVLVAAVILTGVALLGHDVRPDDPLRVFIAMFGLWLFGVGYGLVASVLMALVRETEHILKILMMPLYLISGVVMPVSAVPQPYRDLLLLNPLVHGLELVRKGFSSYYHMVPGISMGYLYLWGVVSFFLGLVLYRRFTQQLVMK</sequence>
<evidence type="ECO:0000256" key="2">
    <source>
        <dbReference type="ARBA" id="ARBA00007783"/>
    </source>
</evidence>
<evidence type="ECO:0000256" key="8">
    <source>
        <dbReference type="ARBA" id="ARBA00023136"/>
    </source>
</evidence>
<feature type="domain" description="ABC transmembrane type-2" evidence="10">
    <location>
        <begin position="33"/>
        <end position="255"/>
    </location>
</feature>
<dbReference type="GO" id="GO:0015920">
    <property type="term" value="P:lipopolysaccharide transport"/>
    <property type="evidence" value="ECO:0007669"/>
    <property type="project" value="TreeGrafter"/>
</dbReference>
<evidence type="ECO:0000256" key="3">
    <source>
        <dbReference type="ARBA" id="ARBA00022448"/>
    </source>
</evidence>
<dbReference type="RefSeq" id="WP_094197971.1">
    <property type="nucleotide sequence ID" value="NZ_CP021641.1"/>
</dbReference>
<dbReference type="Proteomes" id="UP000214561">
    <property type="component" value="Chromosome"/>
</dbReference>
<evidence type="ECO:0000256" key="1">
    <source>
        <dbReference type="ARBA" id="ARBA00004429"/>
    </source>
</evidence>
<dbReference type="PANTHER" id="PTHR30413">
    <property type="entry name" value="INNER MEMBRANE TRANSPORT PERMEASE"/>
    <property type="match status" value="1"/>
</dbReference>
<feature type="transmembrane region" description="Helical" evidence="9">
    <location>
        <begin position="183"/>
        <end position="202"/>
    </location>
</feature>
<keyword evidence="4 9" id="KW-1003">Cell membrane</keyword>
<evidence type="ECO:0000256" key="6">
    <source>
        <dbReference type="ARBA" id="ARBA00022692"/>
    </source>
</evidence>
<feature type="transmembrane region" description="Helical" evidence="9">
    <location>
        <begin position="62"/>
        <end position="80"/>
    </location>
</feature>
<dbReference type="PANTHER" id="PTHR30413:SF8">
    <property type="entry name" value="TRANSPORT PERMEASE PROTEIN"/>
    <property type="match status" value="1"/>
</dbReference>
<accession>A0AB33D546</accession>
<comment type="subcellular location">
    <subcellularLocation>
        <location evidence="1 9">Cell inner membrane</location>
        <topology evidence="1 9">Multi-pass membrane protein</topology>
    </subcellularLocation>
</comment>
<dbReference type="KEGG" id="afq:AFA_17035"/>
<dbReference type="PROSITE" id="PS51012">
    <property type="entry name" value="ABC_TM2"/>
    <property type="match status" value="1"/>
</dbReference>
<evidence type="ECO:0000256" key="9">
    <source>
        <dbReference type="RuleBase" id="RU361157"/>
    </source>
</evidence>
<keyword evidence="7 9" id="KW-1133">Transmembrane helix</keyword>
<feature type="transmembrane region" description="Helical" evidence="9">
    <location>
        <begin position="117"/>
        <end position="135"/>
    </location>
</feature>
<comment type="similarity">
    <text evidence="2 9">Belongs to the ABC-2 integral membrane protein family.</text>
</comment>
<evidence type="ECO:0000256" key="4">
    <source>
        <dbReference type="ARBA" id="ARBA00022475"/>
    </source>
</evidence>
<evidence type="ECO:0000259" key="10">
    <source>
        <dbReference type="PROSITE" id="PS51012"/>
    </source>
</evidence>
<keyword evidence="8 9" id="KW-0472">Membrane</keyword>
<feature type="transmembrane region" description="Helical" evidence="9">
    <location>
        <begin position="235"/>
        <end position="252"/>
    </location>
</feature>
<dbReference type="InterPro" id="IPR000412">
    <property type="entry name" value="ABC_2_transport"/>
</dbReference>